<accession>B7FY95</accession>
<feature type="region of interest" description="Disordered" evidence="1">
    <location>
        <begin position="367"/>
        <end position="425"/>
    </location>
</feature>
<reference evidence="2 3" key="1">
    <citation type="journal article" date="2008" name="Nature">
        <title>The Phaeodactylum genome reveals the evolutionary history of diatom genomes.</title>
        <authorList>
            <person name="Bowler C."/>
            <person name="Allen A.E."/>
            <person name="Badger J.H."/>
            <person name="Grimwood J."/>
            <person name="Jabbari K."/>
            <person name="Kuo A."/>
            <person name="Maheswari U."/>
            <person name="Martens C."/>
            <person name="Maumus F."/>
            <person name="Otillar R.P."/>
            <person name="Rayko E."/>
            <person name="Salamov A."/>
            <person name="Vandepoele K."/>
            <person name="Beszteri B."/>
            <person name="Gruber A."/>
            <person name="Heijde M."/>
            <person name="Katinka M."/>
            <person name="Mock T."/>
            <person name="Valentin K."/>
            <person name="Verret F."/>
            <person name="Berges J.A."/>
            <person name="Brownlee C."/>
            <person name="Cadoret J.P."/>
            <person name="Chiovitti A."/>
            <person name="Choi C.J."/>
            <person name="Coesel S."/>
            <person name="De Martino A."/>
            <person name="Detter J.C."/>
            <person name="Durkin C."/>
            <person name="Falciatore A."/>
            <person name="Fournet J."/>
            <person name="Haruta M."/>
            <person name="Huysman M.J."/>
            <person name="Jenkins B.D."/>
            <person name="Jiroutova K."/>
            <person name="Jorgensen R.E."/>
            <person name="Joubert Y."/>
            <person name="Kaplan A."/>
            <person name="Kroger N."/>
            <person name="Kroth P.G."/>
            <person name="La Roche J."/>
            <person name="Lindquist E."/>
            <person name="Lommer M."/>
            <person name="Martin-Jezequel V."/>
            <person name="Lopez P.J."/>
            <person name="Lucas S."/>
            <person name="Mangogna M."/>
            <person name="McGinnis K."/>
            <person name="Medlin L.K."/>
            <person name="Montsant A."/>
            <person name="Oudot-Le Secq M.P."/>
            <person name="Napoli C."/>
            <person name="Obornik M."/>
            <person name="Parker M.S."/>
            <person name="Petit J.L."/>
            <person name="Porcel B.M."/>
            <person name="Poulsen N."/>
            <person name="Robison M."/>
            <person name="Rychlewski L."/>
            <person name="Rynearson T.A."/>
            <person name="Schmutz J."/>
            <person name="Shapiro H."/>
            <person name="Siaut M."/>
            <person name="Stanley M."/>
            <person name="Sussman M.R."/>
            <person name="Taylor A.R."/>
            <person name="Vardi A."/>
            <person name="von Dassow P."/>
            <person name="Vyverman W."/>
            <person name="Willis A."/>
            <person name="Wyrwicz L.S."/>
            <person name="Rokhsar D.S."/>
            <person name="Weissenbach J."/>
            <person name="Armbrust E.V."/>
            <person name="Green B.R."/>
            <person name="Van de Peer Y."/>
            <person name="Grigoriev I.V."/>
        </authorList>
    </citation>
    <scope>NUCLEOTIDE SEQUENCE [LARGE SCALE GENOMIC DNA]</scope>
    <source>
        <strain evidence="2 3">CCAP 1055/1</strain>
    </source>
</reference>
<organism evidence="2 3">
    <name type="scientific">Phaeodactylum tricornutum (strain CCAP 1055/1)</name>
    <dbReference type="NCBI Taxonomy" id="556484"/>
    <lineage>
        <taxon>Eukaryota</taxon>
        <taxon>Sar</taxon>
        <taxon>Stramenopiles</taxon>
        <taxon>Ochrophyta</taxon>
        <taxon>Bacillariophyta</taxon>
        <taxon>Bacillariophyceae</taxon>
        <taxon>Bacillariophycidae</taxon>
        <taxon>Naviculales</taxon>
        <taxon>Phaeodactylaceae</taxon>
        <taxon>Phaeodactylum</taxon>
    </lineage>
</organism>
<dbReference type="HOGENOM" id="CLU_031438_0_0_1"/>
<evidence type="ECO:0000313" key="3">
    <source>
        <dbReference type="Proteomes" id="UP000000759"/>
    </source>
</evidence>
<dbReference type="EMBL" id="CM000610">
    <property type="protein sequence ID" value="EEC48886.1"/>
    <property type="molecule type" value="Genomic_DNA"/>
</dbReference>
<dbReference type="KEGG" id="pti:PHATRDRAFT_45609"/>
<dbReference type="STRING" id="556484.B7FY95"/>
<feature type="compositionally biased region" description="Basic residues" evidence="1">
    <location>
        <begin position="367"/>
        <end position="376"/>
    </location>
</feature>
<name>B7FY95_PHATC</name>
<gene>
    <name evidence="2" type="ORF">PHATRDRAFT_45609</name>
</gene>
<dbReference type="RefSeq" id="XP_002179900.1">
    <property type="nucleotide sequence ID" value="XM_002179864.1"/>
</dbReference>
<sequence>MSQAVSGLAASIRRAVDNETFDLAGKNASTIENAVQDAFREAFALPETIRLTFVTGAGKLARQKYDDGAAKAITSPLRELGYQEDHGGGAGTFKLQHDTGKNLKTVVVYPHVSKSGGESENTTQVATAALLAEDSAEYKIAYSSANVFQRMVESKCPTWSQKKGCVAAVETVKSMVQVLETKLLTGTPLSESEQDFYDAVSITSLEEKLTLLKELMHAQVDTGKITSREKIELLAQVNDRLATLRKDIVEAESEGKAKRVDNLKNVQTKATARKEKLESISPQAPPLLKNILEINKLRTEMAPLLEMEENAKGRLLTLKESQAIGRKDEIQEEIEDLERSSRGWFESDDAFATRVEAACVAWKAAARNKKPTKKKPVGSVASGTASAPKWVTPAPKKSAWSKAPTKSKPAGGGVFAAMMMDSDSD</sequence>
<dbReference type="Proteomes" id="UP000000759">
    <property type="component" value="Chromosome 7"/>
</dbReference>
<dbReference type="GeneID" id="7200651"/>
<evidence type="ECO:0000256" key="1">
    <source>
        <dbReference type="SAM" id="MobiDB-lite"/>
    </source>
</evidence>
<dbReference type="OMA" id="GTYKYQH"/>
<evidence type="ECO:0000313" key="2">
    <source>
        <dbReference type="EMBL" id="EEC48886.1"/>
    </source>
</evidence>
<keyword evidence="3" id="KW-1185">Reference proteome</keyword>
<dbReference type="AlphaFoldDB" id="B7FY95"/>
<reference evidence="3" key="2">
    <citation type="submission" date="2008-08" db="EMBL/GenBank/DDBJ databases">
        <authorList>
            <consortium name="Diatom Consortium"/>
            <person name="Grigoriev I."/>
            <person name="Grimwood J."/>
            <person name="Kuo A."/>
            <person name="Otillar R.P."/>
            <person name="Salamov A."/>
            <person name="Detter J.C."/>
            <person name="Lindquist E."/>
            <person name="Shapiro H."/>
            <person name="Lucas S."/>
            <person name="Glavina del Rio T."/>
            <person name="Pitluck S."/>
            <person name="Rokhsar D."/>
            <person name="Bowler C."/>
        </authorList>
    </citation>
    <scope>GENOME REANNOTATION</scope>
    <source>
        <strain evidence="3">CCAP 1055/1</strain>
    </source>
</reference>
<dbReference type="PaxDb" id="2850-Phatr45609"/>
<protein>
    <submittedName>
        <fullName evidence="2">Uncharacterized protein</fullName>
    </submittedName>
</protein>
<dbReference type="InParanoid" id="B7FY95"/>
<dbReference type="eggNOG" id="ENOG502S03Y">
    <property type="taxonomic scope" value="Eukaryota"/>
</dbReference>
<proteinExistence type="predicted"/>
<dbReference type="OrthoDB" id="496479at2759"/>